<dbReference type="OrthoDB" id="1893842at2759"/>
<name>A0A835QMF3_VANPL</name>
<dbReference type="InterPro" id="IPR011043">
    <property type="entry name" value="Gal_Oxase/kelch_b-propeller"/>
</dbReference>
<accession>A0A835QMF3</accession>
<dbReference type="AlphaFoldDB" id="A0A835QMF3"/>
<evidence type="ECO:0000313" key="4">
    <source>
        <dbReference type="Proteomes" id="UP000639772"/>
    </source>
</evidence>
<protein>
    <recommendedName>
        <fullName evidence="2">F-box domain-containing protein</fullName>
    </recommendedName>
</protein>
<comment type="caution">
    <text evidence="3">The sequence shown here is derived from an EMBL/GenBank/DDBJ whole genome shotgun (WGS) entry which is preliminary data.</text>
</comment>
<sequence length="376" mass="42008">MEEAFIIKSKKASSSTSVVGGKNPLTQTLESRIWRNLPTGLVDRVLTFLPPAEFFRFRSVCKRWYSLLFSDSFLESHLRLSPRHPWFAFFLLKTGGFSSPPFAFLLDPLNSSWLRLPLDSFLPPGFSPAASSSGMICFLSDSAGPKSILLSNPLSRLIAHLPPTPRPRLYPSLGLTSSPTSLSLLIAGDDLISPFAVKNLTSESFHADGVTGFYSPWSTVSSLPPPLQPRRPPRLAPMRRFLRSPSLADHGTEVVMVAAVEKSKLSVPRSVRVWALQSKAWTEIERMPPEIYRQFSEAEGGRGFESVGSGEFLAITIKGSADVILFDFNRREWRWASMSLYFSNRYRRRRPQGFAYEPRLATPSIGLIDSSSLSFQ</sequence>
<gene>
    <name evidence="3" type="ORF">HPP92_016088</name>
</gene>
<proteinExistence type="predicted"/>
<dbReference type="PANTHER" id="PTHR31672">
    <property type="entry name" value="BNACNNG10540D PROTEIN"/>
    <property type="match status" value="1"/>
</dbReference>
<dbReference type="PROSITE" id="PS50181">
    <property type="entry name" value="FBOX"/>
    <property type="match status" value="1"/>
</dbReference>
<evidence type="ECO:0000259" key="2">
    <source>
        <dbReference type="PROSITE" id="PS50181"/>
    </source>
</evidence>
<keyword evidence="1" id="KW-0677">Repeat</keyword>
<reference evidence="3 4" key="1">
    <citation type="journal article" date="2020" name="Nat. Food">
        <title>A phased Vanilla planifolia genome enables genetic improvement of flavour and production.</title>
        <authorList>
            <person name="Hasing T."/>
            <person name="Tang H."/>
            <person name="Brym M."/>
            <person name="Khazi F."/>
            <person name="Huang T."/>
            <person name="Chambers A.H."/>
        </authorList>
    </citation>
    <scope>NUCLEOTIDE SEQUENCE [LARGE SCALE GENOMIC DNA]</scope>
    <source>
        <tissue evidence="3">Leaf</tissue>
    </source>
</reference>
<dbReference type="EMBL" id="JADCNM010000008">
    <property type="protein sequence ID" value="KAG0471542.1"/>
    <property type="molecule type" value="Genomic_DNA"/>
</dbReference>
<dbReference type="Proteomes" id="UP000639772">
    <property type="component" value="Unassembled WGS sequence"/>
</dbReference>
<dbReference type="InterPro" id="IPR036047">
    <property type="entry name" value="F-box-like_dom_sf"/>
</dbReference>
<organism evidence="3 4">
    <name type="scientific">Vanilla planifolia</name>
    <name type="common">Vanilla</name>
    <dbReference type="NCBI Taxonomy" id="51239"/>
    <lineage>
        <taxon>Eukaryota</taxon>
        <taxon>Viridiplantae</taxon>
        <taxon>Streptophyta</taxon>
        <taxon>Embryophyta</taxon>
        <taxon>Tracheophyta</taxon>
        <taxon>Spermatophyta</taxon>
        <taxon>Magnoliopsida</taxon>
        <taxon>Liliopsida</taxon>
        <taxon>Asparagales</taxon>
        <taxon>Orchidaceae</taxon>
        <taxon>Vanilloideae</taxon>
        <taxon>Vanilleae</taxon>
        <taxon>Vanilla</taxon>
    </lineage>
</organism>
<dbReference type="Pfam" id="PF00646">
    <property type="entry name" value="F-box"/>
    <property type="match status" value="1"/>
</dbReference>
<dbReference type="PANTHER" id="PTHR31672:SF12">
    <property type="entry name" value="F-BOX DOMAIN-CONTAINING PROTEIN"/>
    <property type="match status" value="1"/>
</dbReference>
<dbReference type="CDD" id="cd22157">
    <property type="entry name" value="F-box_AtFBW1-like"/>
    <property type="match status" value="1"/>
</dbReference>
<dbReference type="SUPFAM" id="SSF81383">
    <property type="entry name" value="F-box domain"/>
    <property type="match status" value="1"/>
</dbReference>
<dbReference type="Gene3D" id="1.20.1280.50">
    <property type="match status" value="1"/>
</dbReference>
<dbReference type="InterPro" id="IPR050796">
    <property type="entry name" value="SCF_F-box_component"/>
</dbReference>
<dbReference type="FunFam" id="1.20.1280.50:FF:000008">
    <property type="entry name" value="F-box only protein 6"/>
    <property type="match status" value="1"/>
</dbReference>
<dbReference type="SUPFAM" id="SSF50965">
    <property type="entry name" value="Galactose oxidase, central domain"/>
    <property type="match status" value="1"/>
</dbReference>
<evidence type="ECO:0000313" key="3">
    <source>
        <dbReference type="EMBL" id="KAG0471542.1"/>
    </source>
</evidence>
<dbReference type="InterPro" id="IPR001810">
    <property type="entry name" value="F-box_dom"/>
</dbReference>
<dbReference type="SMART" id="SM00256">
    <property type="entry name" value="FBOX"/>
    <property type="match status" value="1"/>
</dbReference>
<evidence type="ECO:0000256" key="1">
    <source>
        <dbReference type="ARBA" id="ARBA00022737"/>
    </source>
</evidence>
<feature type="domain" description="F-box" evidence="2">
    <location>
        <begin position="31"/>
        <end position="77"/>
    </location>
</feature>